<organism evidence="1 2">
    <name type="scientific">Paraburkholderia bryophila</name>
    <dbReference type="NCBI Taxonomy" id="420952"/>
    <lineage>
        <taxon>Bacteria</taxon>
        <taxon>Pseudomonadati</taxon>
        <taxon>Pseudomonadota</taxon>
        <taxon>Betaproteobacteria</taxon>
        <taxon>Burkholderiales</taxon>
        <taxon>Burkholderiaceae</taxon>
        <taxon>Paraburkholderia</taxon>
    </lineage>
</organism>
<name>A0A329BMR4_9BURK</name>
<evidence type="ECO:0000313" key="1">
    <source>
        <dbReference type="EMBL" id="RAS22631.1"/>
    </source>
</evidence>
<sequence length="145" mass="15879">MSTQTLEKERVIAPENQVKESLAVDWRKYDGERVIASTGGPIYLVLNGELQWIPNPETYNNLFASWNGVVVSDYLVDNVPRGPALTSGAVLAKGNGAPQEYLVSNGTKQWIPDPATFKKFAFNASKVVTVPQIIIDYVPSGRNIG</sequence>
<dbReference type="EMBL" id="QLTK01000023">
    <property type="protein sequence ID" value="RAS22631.1"/>
    <property type="molecule type" value="Genomic_DNA"/>
</dbReference>
<dbReference type="Proteomes" id="UP000248918">
    <property type="component" value="Unassembled WGS sequence"/>
</dbReference>
<dbReference type="RefSeq" id="WP_111934301.1">
    <property type="nucleotide sequence ID" value="NZ_CADFFP010000011.1"/>
</dbReference>
<dbReference type="AlphaFoldDB" id="A0A329BMR4"/>
<proteinExistence type="predicted"/>
<accession>A0A329BMR4</accession>
<reference evidence="1 2" key="1">
    <citation type="submission" date="2018-06" db="EMBL/GenBank/DDBJ databases">
        <title>Genomic Encyclopedia of Type Strains, Phase III (KMG-III): the genomes of soil and plant-associated and newly described type strains.</title>
        <authorList>
            <person name="Whitman W."/>
        </authorList>
    </citation>
    <scope>NUCLEOTIDE SEQUENCE [LARGE SCALE GENOMIC DNA]</scope>
    <source>
        <strain evidence="1 2">LMG 23644</strain>
    </source>
</reference>
<dbReference type="OrthoDB" id="2473949at2"/>
<comment type="caution">
    <text evidence="1">The sequence shown here is derived from an EMBL/GenBank/DDBJ whole genome shotgun (WGS) entry which is preliminary data.</text>
</comment>
<gene>
    <name evidence="1" type="ORF">BX591_12396</name>
</gene>
<protein>
    <submittedName>
        <fullName evidence="1">Uncharacterized protein</fullName>
    </submittedName>
</protein>
<evidence type="ECO:0000313" key="2">
    <source>
        <dbReference type="Proteomes" id="UP000248918"/>
    </source>
</evidence>